<gene>
    <name evidence="1" type="ORF">F5148DRAFT_1284629</name>
</gene>
<keyword evidence="2" id="KW-1185">Reference proteome</keyword>
<protein>
    <submittedName>
        <fullName evidence="1">Vps53-like protein</fullName>
    </submittedName>
</protein>
<sequence length="848" mass="94593">MYPQESEELPHDLVLSIKRILDLKALPETDPLDTVGDGFNVIDVINLYFPDEESLGQLDAVQAQLVQDEQDLRDEISRLRAELRLQQDPSRMQLIQGMISQLFGQMALIREKAAESEAVVRDITRDIQILDLGKENIVRSMTVLKRLQMLGALPPLSHRSFLGIQSAPTTTVNSLSQLEDYVRDKRYIEITQTLSAVKEISASFKQYTSIPRISQLWRRIQELQGDIRALLETDFDTYYLQTPNSPKPQTIAAACTTADVLGPDVRAALTARYVALLLAEYRRIFRLTDEAGQLDNTSRRYAWFRRVLGTHDTGLGRAFLPDWNVGWWLLAGFIDVTRGDMAALLSKAGKELTVTVLLDALQQTKDFELSMAKKFTTPLQDILQATSPTPARPLQSISSSFEPHMGVYVQHQDKSIADLLVPHRGQKTRTSHDTIQNHPTAIVVLPSSTELFYVYGQTLEGCATLSTGRPLFDLLEVFKKWLRIYAEEVLVSQMRRTHPQSRRSVDVRHDVNEIGNACLVINTAEYCQTTAQELEEKVRQRIQGDFKERVSLQTECDLFISVAVAAIIALLRELEAVCEPALTSLTRMTWTNHELVTGQSPYVGDIVRALESITEAIVPLIESKKYLRNFFDKASSLVITRFTNALVRSRPLKEKGAEQLLIDLSALKSCLLKLPGDALITPSYTRGVTRSTQRLEALLKVIVTPQDPAEGFILNYTLLIGDASFSNFQKIIDLKGTPRAEQNDLLDFFVTITSTKLELEQTSFLTELDMDPPTTSALGLTSPNGSRVALPGTGGGEALLATLVSPPLSNTPSGADTPPRGDAPATKQVFSDIRRLMSFAVRRDTAPQ</sequence>
<comment type="caution">
    <text evidence="1">The sequence shown here is derived from an EMBL/GenBank/DDBJ whole genome shotgun (WGS) entry which is preliminary data.</text>
</comment>
<evidence type="ECO:0000313" key="1">
    <source>
        <dbReference type="EMBL" id="KAI9507909.1"/>
    </source>
</evidence>
<reference evidence="1" key="1">
    <citation type="submission" date="2021-03" db="EMBL/GenBank/DDBJ databases">
        <title>Evolutionary priming and transition to the ectomycorrhizal habit in an iconic lineage of mushroom-forming fungi: is preadaptation a requirement?</title>
        <authorList>
            <consortium name="DOE Joint Genome Institute"/>
            <person name="Looney B.P."/>
            <person name="Miyauchi S."/>
            <person name="Morin E."/>
            <person name="Drula E."/>
            <person name="Courty P.E."/>
            <person name="Chicoki N."/>
            <person name="Fauchery L."/>
            <person name="Kohler A."/>
            <person name="Kuo A."/>
            <person name="LaButti K."/>
            <person name="Pangilinan J."/>
            <person name="Lipzen A."/>
            <person name="Riley R."/>
            <person name="Andreopoulos W."/>
            <person name="He G."/>
            <person name="Johnson J."/>
            <person name="Barry K.W."/>
            <person name="Grigoriev I.V."/>
            <person name="Nagy L."/>
            <person name="Hibbett D."/>
            <person name="Henrissat B."/>
            <person name="Matheny P.B."/>
            <person name="Labbe J."/>
            <person name="Martin A.F."/>
        </authorList>
    </citation>
    <scope>NUCLEOTIDE SEQUENCE</scope>
    <source>
        <strain evidence="1">BPL698</strain>
    </source>
</reference>
<accession>A0ACC0U9Q2</accession>
<name>A0ACC0U9Q2_9AGAM</name>
<evidence type="ECO:0000313" key="2">
    <source>
        <dbReference type="Proteomes" id="UP001207468"/>
    </source>
</evidence>
<dbReference type="Proteomes" id="UP001207468">
    <property type="component" value="Unassembled WGS sequence"/>
</dbReference>
<organism evidence="1 2">
    <name type="scientific">Russula earlei</name>
    <dbReference type="NCBI Taxonomy" id="71964"/>
    <lineage>
        <taxon>Eukaryota</taxon>
        <taxon>Fungi</taxon>
        <taxon>Dikarya</taxon>
        <taxon>Basidiomycota</taxon>
        <taxon>Agaricomycotina</taxon>
        <taxon>Agaricomycetes</taxon>
        <taxon>Russulales</taxon>
        <taxon>Russulaceae</taxon>
        <taxon>Russula</taxon>
    </lineage>
</organism>
<proteinExistence type="predicted"/>
<dbReference type="EMBL" id="JAGFNK010000107">
    <property type="protein sequence ID" value="KAI9507909.1"/>
    <property type="molecule type" value="Genomic_DNA"/>
</dbReference>